<dbReference type="CDD" id="cd06008">
    <property type="entry name" value="NF-X1-zinc-finger"/>
    <property type="match status" value="1"/>
</dbReference>
<dbReference type="InterPro" id="IPR046439">
    <property type="entry name" value="ZF_RZ_dom"/>
</dbReference>
<sequence>MPAPGATSYRRRRRSGRGKGRNAGDEQVGKVAPDNSRDEARLMESHASIADLVNASSGGGGRALQTHDHRRGRSTSGRRYQRTTTRPGAWHPNLAFRRSEPVDERPGPLKDFLTATISAVTSSEQSRHTAIGSLATEHGLARVRRIVETEFSERYSVTRPMFDPHCLLFLRLITDKGLLKSLALEQAVGTIYNVIYGPHGTRAVSFFRNVMDCLQEAQPETDLDSRSSNHNGNTMSRLAQLALVTKALLQVVTANQGAALKAEFKDIVAKLNAHYVSENIATSSGTDDQSLKGYESLRKVTDILAMGDKIASLGSSGKASSSMSGNNEPVDFPGNLAQLGPRHDNDYALIEDIRILPTLSEIYSQRKDFLPRRDDRSSSSHHQEGILRLLDSQFRLLREDTSGLLRDAVRLVTDYWETIVADSNWAAKRKLIRNESPTPMRIYYSAQVRMFKASEIKGLEIEVEFDQIQRAKRMNPAQRRKYWINSRALREGGGLVALVDAEVEDDIKVVFMQVSRREIDPLNQTTSDPVCDVVSSAERAMVTLRFLSPPTGVDLSSLMDMKANSLQGPEKPLILLEFPALQYNQFEGILRCLQSLHKNPSPIPFTRWLTFDGDEPLDSDFVSCVPPPCYLTNGSLDLSAITGYYGPALSCTSAPLTVSHPTCPQDLYQQLTRFTSLDPGQARAMVSALTHEVSLIQGPPGTGKSYVGIQIAKCLLGNKERFDLGPLLCVCYTNHALDQFLSELKKSGVTRIVRIGSRSQSEDMESLSLDAYKKRRDIPQIKGQGRFIIASRKRLDSLAAQIDTICQALTRGALATVHGFLQARVSQFEVQIREGHLDPLEQLRTWVTGNGPGKVDGDDTELSIDQLFSVPAWSLTNKERSRVYQYCYESGTRDQLQTLEDLMRAHEREKQRHTALFTEADAQIFKQVDIVGVTTTGLANNIDLLRTAQAKVLICEEAGEVLESHVLTALIPSIEHAILIGDHLQLRPRISRLALSMEHDNGAAKYNLDESLFERLAKLKLTLLNENSSEKGRAFEFPVAQLDYQRRMHPSISSLIRDDLYPQLKDHPSTSKYPQIPGVRRRLFWLDHENPEDPSDPEEPMQSKTNMWEADMVTALVSHLCRQGKYKPGEIAVLTPYVGQLRLLKGKLENIVDLVISEPDLADFDESEGEIGQATPGIRSTAFLKGSLLDQVRLATVDNFQGEEAVVVIISLVRSNQFRNCGFLKSPNRINVLLSRAKHGMYIIGNAQTSCQVPMWGSVIRILEDGLNIGPQLELHCARHPEARICVATPDEFAEYAPEGGCSNQCGLRLECGHICTFKCHSTRLHNNIKCMEPCTQPRVCGHACSKPCSEPCGDCTAVIPNVRLPCGHTAQVQCRDLGDLASVRCMQRVFKVLPRCGHPVHVACSQSAIDLFCAKPCGSPRPCGHDCQNQCWSCRTSDIVSHGTCKAICGRQLSTCRHYCTEPCHGGSSCRACQLPCEVSCVHSRCPRKCSDPCPPCAEICGWQCSHHEDSCKLPCAVPCNALPCGKRCDKLLSCGHRCPGVCGESCPKAALCQECGDPQALECCVEFLEMQRYADVDVNKDPIIFLSCGHFYTRSTMDGIMDLRQYYVVGPEGETLLQPKAASEVAASPIQPYCPGCRRPLRDIHRYNRIVKHALIDESTKRFVSKAHRDYTTLYEAVQLYEDQLESARNEFVSKWRAQNVEEGLVSAEIKAAIVAYEANSTKLQARIRKFVKGVSKIEQPFARVNALLASAIARTDALSGDLPFEEMAVLTGFQLRGDCLDLQFNWALLSDYANIQQDGTVSSQIRVTFCDKINNRLPQLLTRCKFIAEQLQATIYHTLFSQLAHASAAARANPTKPPTTALGQDRIKDTLEECELLFRCHKSILGPYWKLINDAARYCCGGAFYDPAMAAQFTGTGHWYYCKNRHPFTVGECGLPMEQAQCPQCGESVGGQSHVAAAGVHRAQDFEAQFGGVSG</sequence>
<dbReference type="InterPro" id="IPR000967">
    <property type="entry name" value="Znf_NFX1"/>
</dbReference>
<dbReference type="PROSITE" id="PS51981">
    <property type="entry name" value="ZF_RZ"/>
    <property type="match status" value="1"/>
</dbReference>
<dbReference type="SUPFAM" id="SSF52540">
    <property type="entry name" value="P-loop containing nucleoside triphosphate hydrolases"/>
    <property type="match status" value="1"/>
</dbReference>
<keyword evidence="8" id="KW-0391">Immunity</keyword>
<evidence type="ECO:0000256" key="6">
    <source>
        <dbReference type="ARBA" id="ARBA00022806"/>
    </source>
</evidence>
<dbReference type="RefSeq" id="XP_070895778.1">
    <property type="nucleotide sequence ID" value="XM_071048423.1"/>
</dbReference>
<evidence type="ECO:0000256" key="5">
    <source>
        <dbReference type="ARBA" id="ARBA00022771"/>
    </source>
</evidence>
<keyword evidence="5" id="KW-0863">Zinc-finger</keyword>
<dbReference type="Pfam" id="PF13087">
    <property type="entry name" value="AAA_12"/>
    <property type="match status" value="1"/>
</dbReference>
<keyword evidence="6" id="KW-0547">Nucleotide-binding</keyword>
<evidence type="ECO:0000256" key="8">
    <source>
        <dbReference type="ARBA" id="ARBA00022859"/>
    </source>
</evidence>
<keyword evidence="6" id="KW-0378">Hydrolase</keyword>
<keyword evidence="7" id="KW-0862">Zinc</keyword>
<dbReference type="EMBL" id="JBFXLR010000044">
    <property type="protein sequence ID" value="KAL2843775.1"/>
    <property type="molecule type" value="Genomic_DNA"/>
</dbReference>
<dbReference type="InterPro" id="IPR041677">
    <property type="entry name" value="DNA2/NAM7_AAA_11"/>
</dbReference>
<dbReference type="InterPro" id="IPR045055">
    <property type="entry name" value="DNA2/NAM7-like"/>
</dbReference>
<evidence type="ECO:0000256" key="3">
    <source>
        <dbReference type="ARBA" id="ARBA00022723"/>
    </source>
</evidence>
<name>A0ABR4JUR2_9EURO</name>
<feature type="compositionally biased region" description="Basic residues" evidence="10">
    <location>
        <begin position="9"/>
        <end position="20"/>
    </location>
</feature>
<dbReference type="CDD" id="cd17936">
    <property type="entry name" value="EEXXEc_NFX1"/>
    <property type="match status" value="1"/>
</dbReference>
<dbReference type="CDD" id="cd18808">
    <property type="entry name" value="SF1_C_Upf1"/>
    <property type="match status" value="1"/>
</dbReference>
<feature type="coiled-coil region" evidence="9">
    <location>
        <begin position="889"/>
        <end position="916"/>
    </location>
</feature>
<keyword evidence="3" id="KW-0479">Metal-binding</keyword>
<dbReference type="SMART" id="SM00438">
    <property type="entry name" value="ZnF_NFX"/>
    <property type="match status" value="3"/>
</dbReference>
<evidence type="ECO:0000256" key="9">
    <source>
        <dbReference type="SAM" id="Coils"/>
    </source>
</evidence>
<keyword evidence="2" id="KW-0963">Cytoplasm</keyword>
<feature type="domain" description="RZ-type" evidence="11">
    <location>
        <begin position="1902"/>
        <end position="1972"/>
    </location>
</feature>
<keyword evidence="9" id="KW-0175">Coiled coil</keyword>
<dbReference type="GeneID" id="98163587"/>
<keyword evidence="6" id="KW-0347">Helicase</keyword>
<feature type="compositionally biased region" description="Basic and acidic residues" evidence="10">
    <location>
        <begin position="35"/>
        <end position="44"/>
    </location>
</feature>
<evidence type="ECO:0000256" key="10">
    <source>
        <dbReference type="SAM" id="MobiDB-lite"/>
    </source>
</evidence>
<dbReference type="PANTHER" id="PTHR10887:SF445">
    <property type="entry name" value="NFX1-TYPE ZINC FINGER-CONTAINING PROTEIN 1"/>
    <property type="match status" value="1"/>
</dbReference>
<dbReference type="InterPro" id="IPR027417">
    <property type="entry name" value="P-loop_NTPase"/>
</dbReference>
<keyword evidence="13" id="KW-1185">Reference proteome</keyword>
<accession>A0ABR4JUR2</accession>
<feature type="compositionally biased region" description="Polar residues" evidence="10">
    <location>
        <begin position="74"/>
        <end position="86"/>
    </location>
</feature>
<dbReference type="Pfam" id="PF13086">
    <property type="entry name" value="AAA_11"/>
    <property type="match status" value="1"/>
</dbReference>
<keyword evidence="4" id="KW-0677">Repeat</keyword>
<dbReference type="Pfam" id="PF20173">
    <property type="entry name" value="ZnF_RZ-type"/>
    <property type="match status" value="1"/>
</dbReference>
<reference evidence="12 13" key="1">
    <citation type="submission" date="2024-07" db="EMBL/GenBank/DDBJ databases">
        <title>Section-level genome sequencing and comparative genomics of Aspergillus sections Usti and Cavernicolus.</title>
        <authorList>
            <consortium name="Lawrence Berkeley National Laboratory"/>
            <person name="Nybo J.L."/>
            <person name="Vesth T.C."/>
            <person name="Theobald S."/>
            <person name="Frisvad J.C."/>
            <person name="Larsen T.O."/>
            <person name="Kjaerboelling I."/>
            <person name="Rothschild-Mancinelli K."/>
            <person name="Lyhne E.K."/>
            <person name="Kogle M.E."/>
            <person name="Barry K."/>
            <person name="Clum A."/>
            <person name="Na H."/>
            <person name="Ledsgaard L."/>
            <person name="Lin J."/>
            <person name="Lipzen A."/>
            <person name="Kuo A."/>
            <person name="Riley R."/>
            <person name="Mondo S."/>
            <person name="LaButti K."/>
            <person name="Haridas S."/>
            <person name="Pangalinan J."/>
            <person name="Salamov A.A."/>
            <person name="Simmons B.A."/>
            <person name="Magnuson J.K."/>
            <person name="Chen J."/>
            <person name="Drula E."/>
            <person name="Henrissat B."/>
            <person name="Wiebenga A."/>
            <person name="Lubbers R.J."/>
            <person name="Gomes A.C."/>
            <person name="Macurrencykelacurrency M.R."/>
            <person name="Stajich J."/>
            <person name="Grigoriev I.V."/>
            <person name="Mortensen U.H."/>
            <person name="De vries R.P."/>
            <person name="Baker S.E."/>
            <person name="Andersen M.R."/>
        </authorList>
    </citation>
    <scope>NUCLEOTIDE SEQUENCE [LARGE SCALE GENOMIC DNA]</scope>
    <source>
        <strain evidence="12 13">CBS 756.74</strain>
    </source>
</reference>
<evidence type="ECO:0000256" key="7">
    <source>
        <dbReference type="ARBA" id="ARBA00022833"/>
    </source>
</evidence>
<organism evidence="12 13">
    <name type="scientific">Aspergillus pseudodeflectus</name>
    <dbReference type="NCBI Taxonomy" id="176178"/>
    <lineage>
        <taxon>Eukaryota</taxon>
        <taxon>Fungi</taxon>
        <taxon>Dikarya</taxon>
        <taxon>Ascomycota</taxon>
        <taxon>Pezizomycotina</taxon>
        <taxon>Eurotiomycetes</taxon>
        <taxon>Eurotiomycetidae</taxon>
        <taxon>Eurotiales</taxon>
        <taxon>Aspergillaceae</taxon>
        <taxon>Aspergillus</taxon>
        <taxon>Aspergillus subgen. Nidulantes</taxon>
    </lineage>
</organism>
<dbReference type="InterPro" id="IPR047187">
    <property type="entry name" value="SF1_C_Upf1"/>
</dbReference>
<comment type="caution">
    <text evidence="12">The sequence shown here is derived from an EMBL/GenBank/DDBJ whole genome shotgun (WGS) entry which is preliminary data.</text>
</comment>
<dbReference type="InterPro" id="IPR041679">
    <property type="entry name" value="DNA2/NAM7-like_C"/>
</dbReference>
<evidence type="ECO:0000256" key="1">
    <source>
        <dbReference type="ARBA" id="ARBA00004496"/>
    </source>
</evidence>
<dbReference type="Gene3D" id="3.40.50.300">
    <property type="entry name" value="P-loop containing nucleotide triphosphate hydrolases"/>
    <property type="match status" value="2"/>
</dbReference>
<evidence type="ECO:0000313" key="13">
    <source>
        <dbReference type="Proteomes" id="UP001610444"/>
    </source>
</evidence>
<evidence type="ECO:0000313" key="12">
    <source>
        <dbReference type="EMBL" id="KAL2843775.1"/>
    </source>
</evidence>
<keyword evidence="6" id="KW-0067">ATP-binding</keyword>
<comment type="subcellular location">
    <subcellularLocation>
        <location evidence="1">Cytoplasm</location>
    </subcellularLocation>
</comment>
<dbReference type="PANTHER" id="PTHR10887">
    <property type="entry name" value="DNA2/NAM7 HELICASE FAMILY"/>
    <property type="match status" value="1"/>
</dbReference>
<evidence type="ECO:0000259" key="11">
    <source>
        <dbReference type="PROSITE" id="PS51981"/>
    </source>
</evidence>
<dbReference type="Proteomes" id="UP001610444">
    <property type="component" value="Unassembled WGS sequence"/>
</dbReference>
<gene>
    <name evidence="12" type="ORF">BJX68DRAFT_277942</name>
</gene>
<evidence type="ECO:0000256" key="2">
    <source>
        <dbReference type="ARBA" id="ARBA00022490"/>
    </source>
</evidence>
<protein>
    <recommendedName>
        <fullName evidence="11">RZ-type domain-containing protein</fullName>
    </recommendedName>
</protein>
<proteinExistence type="predicted"/>
<feature type="region of interest" description="Disordered" evidence="10">
    <location>
        <begin position="1"/>
        <end position="92"/>
    </location>
</feature>
<evidence type="ECO:0000256" key="4">
    <source>
        <dbReference type="ARBA" id="ARBA00022737"/>
    </source>
</evidence>